<dbReference type="RefSeq" id="WP_326750714.1">
    <property type="nucleotide sequence ID" value="NZ_CP109134.1"/>
</dbReference>
<name>A0ABZ1GGP9_9ACTN</name>
<dbReference type="Proteomes" id="UP001335325">
    <property type="component" value="Chromosome"/>
</dbReference>
<organism evidence="1 2">
    <name type="scientific">Streptomyces hirsutus</name>
    <dbReference type="NCBI Taxonomy" id="35620"/>
    <lineage>
        <taxon>Bacteria</taxon>
        <taxon>Bacillati</taxon>
        <taxon>Actinomycetota</taxon>
        <taxon>Actinomycetes</taxon>
        <taxon>Kitasatosporales</taxon>
        <taxon>Streptomycetaceae</taxon>
        <taxon>Streptomyces</taxon>
    </lineage>
</organism>
<proteinExistence type="predicted"/>
<keyword evidence="2" id="KW-1185">Reference proteome</keyword>
<evidence type="ECO:0000313" key="1">
    <source>
        <dbReference type="EMBL" id="WSD04384.1"/>
    </source>
</evidence>
<accession>A0ABZ1GGP9</accession>
<evidence type="ECO:0000313" key="2">
    <source>
        <dbReference type="Proteomes" id="UP001335325"/>
    </source>
</evidence>
<protein>
    <submittedName>
        <fullName evidence="1">Helicase associated domain-containing protein</fullName>
    </submittedName>
</protein>
<dbReference type="EMBL" id="CP109134">
    <property type="protein sequence ID" value="WSD04384.1"/>
    <property type="molecule type" value="Genomic_DNA"/>
</dbReference>
<gene>
    <name evidence="1" type="ORF">OIE73_00385</name>
</gene>
<dbReference type="GeneID" id="91540982"/>
<reference evidence="1 2" key="1">
    <citation type="submission" date="2022-10" db="EMBL/GenBank/DDBJ databases">
        <title>The complete genomes of actinobacterial strains from the NBC collection.</title>
        <authorList>
            <person name="Joergensen T.S."/>
            <person name="Alvarez Arevalo M."/>
            <person name="Sterndorff E.B."/>
            <person name="Faurdal D."/>
            <person name="Vuksanovic O."/>
            <person name="Mourched A.-S."/>
            <person name="Charusanti P."/>
            <person name="Shaw S."/>
            <person name="Blin K."/>
            <person name="Weber T."/>
        </authorList>
    </citation>
    <scope>NUCLEOTIDE SEQUENCE [LARGE SCALE GENOMIC DNA]</scope>
    <source>
        <strain evidence="1 2">NBC 01753</strain>
    </source>
</reference>
<sequence length="39" mass="4387">MPDGTEIKLGIWCSNTKARRRKLTQEQLDTLAELGREGA</sequence>